<dbReference type="PANTHER" id="PTHR11963:SF23">
    <property type="entry name" value="CYTOSOL AMINOPEPTIDASE"/>
    <property type="match status" value="1"/>
</dbReference>
<gene>
    <name evidence="10" type="primary">pepA_1</name>
    <name evidence="10" type="ORF">NCTC10118_00291</name>
</gene>
<evidence type="ECO:0000256" key="6">
    <source>
        <dbReference type="ARBA" id="ARBA00049972"/>
    </source>
</evidence>
<organism evidence="10 11">
    <name type="scientific">Mycoplasmopsis bovirhinis</name>
    <dbReference type="NCBI Taxonomy" id="29553"/>
    <lineage>
        <taxon>Bacteria</taxon>
        <taxon>Bacillati</taxon>
        <taxon>Mycoplasmatota</taxon>
        <taxon>Mycoplasmoidales</taxon>
        <taxon>Metamycoplasmataceae</taxon>
        <taxon>Mycoplasmopsis</taxon>
    </lineage>
</organism>
<dbReference type="RefSeq" id="WP_129621299.1">
    <property type="nucleotide sequence ID" value="NZ_LR214972.1"/>
</dbReference>
<dbReference type="GO" id="GO:0005737">
    <property type="term" value="C:cytoplasm"/>
    <property type="evidence" value="ECO:0007669"/>
    <property type="project" value="InterPro"/>
</dbReference>
<name>A0A449ADP4_9BACT</name>
<proteinExistence type="inferred from homology"/>
<keyword evidence="11" id="KW-1185">Reference proteome</keyword>
<keyword evidence="4 10" id="KW-0378">Hydrolase</keyword>
<feature type="domain" description="Cytosol aminopeptidase" evidence="9">
    <location>
        <begin position="148"/>
        <end position="442"/>
    </location>
</feature>
<dbReference type="Pfam" id="PF00883">
    <property type="entry name" value="Peptidase_M17"/>
    <property type="match status" value="1"/>
</dbReference>
<keyword evidence="2 10" id="KW-0031">Aminopeptidase</keyword>
<dbReference type="EMBL" id="LR214972">
    <property type="protein sequence ID" value="VEU63097.1"/>
    <property type="molecule type" value="Genomic_DNA"/>
</dbReference>
<comment type="similarity">
    <text evidence="1">Belongs to the peptidase M17 family.</text>
</comment>
<evidence type="ECO:0000313" key="11">
    <source>
        <dbReference type="Proteomes" id="UP000289952"/>
    </source>
</evidence>
<evidence type="ECO:0000256" key="3">
    <source>
        <dbReference type="ARBA" id="ARBA00022670"/>
    </source>
</evidence>
<dbReference type="OrthoDB" id="9809354at2"/>
<dbReference type="InterPro" id="IPR011356">
    <property type="entry name" value="Leucine_aapep/pepB"/>
</dbReference>
<accession>A0A449ADP4</accession>
<evidence type="ECO:0000313" key="10">
    <source>
        <dbReference type="EMBL" id="VEU63097.1"/>
    </source>
</evidence>
<dbReference type="AlphaFoldDB" id="A0A449ADP4"/>
<dbReference type="CDD" id="cd00433">
    <property type="entry name" value="Peptidase_M17"/>
    <property type="match status" value="1"/>
</dbReference>
<dbReference type="GO" id="GO:0070006">
    <property type="term" value="F:metalloaminopeptidase activity"/>
    <property type="evidence" value="ECO:0007669"/>
    <property type="project" value="InterPro"/>
</dbReference>
<protein>
    <recommendedName>
        <fullName evidence="7">Probable cytosol aminopeptidase</fullName>
    </recommendedName>
    <alternativeName>
        <fullName evidence="8">Leucine aminopeptidase</fullName>
    </alternativeName>
    <alternativeName>
        <fullName evidence="5">Leucyl aminopeptidase</fullName>
    </alternativeName>
</protein>
<dbReference type="GO" id="GO:0030145">
    <property type="term" value="F:manganese ion binding"/>
    <property type="evidence" value="ECO:0007669"/>
    <property type="project" value="InterPro"/>
</dbReference>
<dbReference type="PANTHER" id="PTHR11963">
    <property type="entry name" value="LEUCINE AMINOPEPTIDASE-RELATED"/>
    <property type="match status" value="1"/>
</dbReference>
<evidence type="ECO:0000256" key="4">
    <source>
        <dbReference type="ARBA" id="ARBA00022801"/>
    </source>
</evidence>
<evidence type="ECO:0000256" key="5">
    <source>
        <dbReference type="ARBA" id="ARBA00033172"/>
    </source>
</evidence>
<dbReference type="InterPro" id="IPR000819">
    <property type="entry name" value="Peptidase_M17_C"/>
</dbReference>
<dbReference type="Gene3D" id="3.40.630.10">
    <property type="entry name" value="Zn peptidases"/>
    <property type="match status" value="1"/>
</dbReference>
<dbReference type="GO" id="GO:0006508">
    <property type="term" value="P:proteolysis"/>
    <property type="evidence" value="ECO:0007669"/>
    <property type="project" value="UniProtKB-KW"/>
</dbReference>
<evidence type="ECO:0000256" key="1">
    <source>
        <dbReference type="ARBA" id="ARBA00009528"/>
    </source>
</evidence>
<dbReference type="PRINTS" id="PR00481">
    <property type="entry name" value="LAMNOPPTDASE"/>
</dbReference>
<keyword evidence="3" id="KW-0645">Protease</keyword>
<dbReference type="SUPFAM" id="SSF53187">
    <property type="entry name" value="Zn-dependent exopeptidases"/>
    <property type="match status" value="1"/>
</dbReference>
<sequence length="462" mass="51908">MIKIVNKYDNQSQLLKPAFEGSSFPNFIGKRNFVVSDDLKKQESYVYFAQDKQNWYEFSNWFKNFAKTNAHSYTIDLAAFSKYFDKNELIRFFIFATNFAKTKLFKKSNLKDNNVKETSLNLLIENISLEEKKLIEKVNLISQAVSQVRNLQIMPENFLNSEMLSSFVTNDFSGIDKLKVEVLTKKEIQDLNMGLLLSVNQGSTHEPRVVIISYQGNPKSKEHTSIVGKGITFDTGGVNTKGYHMDGMKYDMSGSVVAAYAVKTLALLKAQVNVSAIMCITDNRINGDASLPENIYQSMSGKWVEVVDTDAEGRLVLADGIYYAADKLKPTTIVDVATLTGTIVTSLSHVYSGIFSTCDTKWEIFKEAAKIAQEKVWRMPMHEDFNKGNKGSKVADLASWSNSVKQDSSQAAMFLKEFTKDIDFIHCDIAGTADVNKEPQGPLVATLVEFVLKLQETKKETE</sequence>
<evidence type="ECO:0000256" key="7">
    <source>
        <dbReference type="ARBA" id="ARBA00050021"/>
    </source>
</evidence>
<evidence type="ECO:0000259" key="9">
    <source>
        <dbReference type="Pfam" id="PF00883"/>
    </source>
</evidence>
<evidence type="ECO:0000256" key="8">
    <source>
        <dbReference type="ARBA" id="ARBA00050061"/>
    </source>
</evidence>
<comment type="function">
    <text evidence="6">Presumably involved in the processing and regular turnover of intracellular proteins. Catalyzes the removal of unsubstituted N-terminal amino acids from various peptides.</text>
</comment>
<reference evidence="10 11" key="1">
    <citation type="submission" date="2019-01" db="EMBL/GenBank/DDBJ databases">
        <authorList>
            <consortium name="Pathogen Informatics"/>
        </authorList>
    </citation>
    <scope>NUCLEOTIDE SEQUENCE [LARGE SCALE GENOMIC DNA]</scope>
    <source>
        <strain evidence="10 11">NCTC10118</strain>
    </source>
</reference>
<dbReference type="Proteomes" id="UP000289952">
    <property type="component" value="Chromosome"/>
</dbReference>
<evidence type="ECO:0000256" key="2">
    <source>
        <dbReference type="ARBA" id="ARBA00022438"/>
    </source>
</evidence>